<name>A0A3P6RFY7_CYLGO</name>
<accession>A0A3P6RFY7</accession>
<sequence length="248" mass="27601">MRCSSGADDGGRARLISDAARATASSVRLRHGLTKSALSMASSLVETNYADGSAPRHETEAHVSDFVAFFIKYLMWFELCDNIVSFDICILRGEWDKCTPLLENIEVLDEAEAVLRKSLFTAVRGELTSARNLLENSYSRYETPATMFTHLRLRLQLAMILSAECRWSAATEMLQGVCEEANSIEQRNVAAMAQRRIAVVQLMSGDHQTALKSLLECEASITRYCSILERALFSIALAQIHAAEKRTK</sequence>
<gene>
    <name evidence="1" type="ORF">CGOC_LOCUS3122</name>
</gene>
<dbReference type="AlphaFoldDB" id="A0A3P6RFY7"/>
<evidence type="ECO:0000313" key="1">
    <source>
        <dbReference type="EMBL" id="VDK54833.1"/>
    </source>
</evidence>
<organism evidence="1 2">
    <name type="scientific">Cylicostephanus goldi</name>
    <name type="common">Nematode worm</name>
    <dbReference type="NCBI Taxonomy" id="71465"/>
    <lineage>
        <taxon>Eukaryota</taxon>
        <taxon>Metazoa</taxon>
        <taxon>Ecdysozoa</taxon>
        <taxon>Nematoda</taxon>
        <taxon>Chromadorea</taxon>
        <taxon>Rhabditida</taxon>
        <taxon>Rhabditina</taxon>
        <taxon>Rhabditomorpha</taxon>
        <taxon>Strongyloidea</taxon>
        <taxon>Strongylidae</taxon>
        <taxon>Cylicostephanus</taxon>
    </lineage>
</organism>
<keyword evidence="2" id="KW-1185">Reference proteome</keyword>
<feature type="non-terminal residue" evidence="1">
    <location>
        <position position="248"/>
    </location>
</feature>
<dbReference type="OrthoDB" id="5773922at2759"/>
<reference evidence="1 2" key="1">
    <citation type="submission" date="2018-11" db="EMBL/GenBank/DDBJ databases">
        <authorList>
            <consortium name="Pathogen Informatics"/>
        </authorList>
    </citation>
    <scope>NUCLEOTIDE SEQUENCE [LARGE SCALE GENOMIC DNA]</scope>
</reference>
<dbReference type="EMBL" id="UYRV01007647">
    <property type="protein sequence ID" value="VDK54833.1"/>
    <property type="molecule type" value="Genomic_DNA"/>
</dbReference>
<proteinExistence type="predicted"/>
<protein>
    <recommendedName>
        <fullName evidence="3">Anaphase-promoting complex subunit 5</fullName>
    </recommendedName>
</protein>
<evidence type="ECO:0008006" key="3">
    <source>
        <dbReference type="Google" id="ProtNLM"/>
    </source>
</evidence>
<dbReference type="Proteomes" id="UP000271889">
    <property type="component" value="Unassembled WGS sequence"/>
</dbReference>
<evidence type="ECO:0000313" key="2">
    <source>
        <dbReference type="Proteomes" id="UP000271889"/>
    </source>
</evidence>